<organism evidence="1 2">
    <name type="scientific">Pararhodobacter oceanensis</name>
    <dbReference type="NCBI Taxonomy" id="2172121"/>
    <lineage>
        <taxon>Bacteria</taxon>
        <taxon>Pseudomonadati</taxon>
        <taxon>Pseudomonadota</taxon>
        <taxon>Alphaproteobacteria</taxon>
        <taxon>Rhodobacterales</taxon>
        <taxon>Paracoccaceae</taxon>
        <taxon>Pararhodobacter</taxon>
    </lineage>
</organism>
<evidence type="ECO:0000313" key="1">
    <source>
        <dbReference type="EMBL" id="PVH27673.1"/>
    </source>
</evidence>
<keyword evidence="2" id="KW-1185">Reference proteome</keyword>
<name>A0A2T8HQH6_9RHOB</name>
<comment type="caution">
    <text evidence="1">The sequence shown here is derived from an EMBL/GenBank/DDBJ whole genome shotgun (WGS) entry which is preliminary data.</text>
</comment>
<accession>A0A2T8HQH6</accession>
<proteinExistence type="predicted"/>
<gene>
    <name evidence="1" type="ORF">DDE20_16315</name>
</gene>
<dbReference type="EMBL" id="QDKM01000010">
    <property type="protein sequence ID" value="PVH27673.1"/>
    <property type="molecule type" value="Genomic_DNA"/>
</dbReference>
<dbReference type="AlphaFoldDB" id="A0A2T8HQH6"/>
<sequence length="73" mass="7716">MFFAPSTSSKMPTGHGFLPVAGASAVPSVRKPADAGGALRSHDQLTARAVNGEGKAQYVFNRLRHLPRIGENI</sequence>
<evidence type="ECO:0000313" key="2">
    <source>
        <dbReference type="Proteomes" id="UP000245911"/>
    </source>
</evidence>
<dbReference type="Proteomes" id="UP000245911">
    <property type="component" value="Unassembled WGS sequence"/>
</dbReference>
<reference evidence="1 2" key="1">
    <citation type="submission" date="2018-04" db="EMBL/GenBank/DDBJ databases">
        <title>Pararhodobacter oceanense sp. nov., isolated from marine intertidal sediment.</title>
        <authorList>
            <person name="Wang X.-L."/>
            <person name="Du Z.-J."/>
        </authorList>
    </citation>
    <scope>NUCLEOTIDE SEQUENCE [LARGE SCALE GENOMIC DNA]</scope>
    <source>
        <strain evidence="1 2">AM505</strain>
    </source>
</reference>
<protein>
    <submittedName>
        <fullName evidence="1">Uncharacterized protein</fullName>
    </submittedName>
</protein>